<dbReference type="AlphaFoldDB" id="A0A9D3WNL4"/>
<proteinExistence type="predicted"/>
<reference evidence="1" key="1">
    <citation type="submission" date="2021-09" db="EMBL/GenBank/DDBJ databases">
        <title>The genome of Mauremys mutica provides insights into the evolution of semi-aquatic lifestyle.</title>
        <authorList>
            <person name="Gong S."/>
            <person name="Gao Y."/>
        </authorList>
    </citation>
    <scope>NUCLEOTIDE SEQUENCE</scope>
    <source>
        <strain evidence="1">MM-2020</strain>
        <tissue evidence="1">Muscle</tissue>
    </source>
</reference>
<name>A0A9D3WNL4_9SAUR</name>
<organism evidence="1 2">
    <name type="scientific">Mauremys mutica</name>
    <name type="common">yellowpond turtle</name>
    <dbReference type="NCBI Taxonomy" id="74926"/>
    <lineage>
        <taxon>Eukaryota</taxon>
        <taxon>Metazoa</taxon>
        <taxon>Chordata</taxon>
        <taxon>Craniata</taxon>
        <taxon>Vertebrata</taxon>
        <taxon>Euteleostomi</taxon>
        <taxon>Archelosauria</taxon>
        <taxon>Testudinata</taxon>
        <taxon>Testudines</taxon>
        <taxon>Cryptodira</taxon>
        <taxon>Durocryptodira</taxon>
        <taxon>Testudinoidea</taxon>
        <taxon>Geoemydidae</taxon>
        <taxon>Geoemydinae</taxon>
        <taxon>Mauremys</taxon>
    </lineage>
</organism>
<dbReference type="PROSITE" id="PS51257">
    <property type="entry name" value="PROKAR_LIPOPROTEIN"/>
    <property type="match status" value="1"/>
</dbReference>
<gene>
    <name evidence="1" type="ORF">KIL84_002892</name>
</gene>
<sequence>MKDAEGNYMEKRLEHAILSGISTTLACDCKTVWRGCGQRKGRWSLGKCHTKMEPSEKAQRQFAKQVGCCSQPSEPTVREECAAGKDPVSHPFRKHTEANTGRYTALPPFKPSSTGGLVCFRVETHLPLKFIHIGLSLAV</sequence>
<dbReference type="Proteomes" id="UP000827986">
    <property type="component" value="Unassembled WGS sequence"/>
</dbReference>
<comment type="caution">
    <text evidence="1">The sequence shown here is derived from an EMBL/GenBank/DDBJ whole genome shotgun (WGS) entry which is preliminary data.</text>
</comment>
<protein>
    <submittedName>
        <fullName evidence="1">Uncharacterized protein</fullName>
    </submittedName>
</protein>
<dbReference type="EMBL" id="JAHDVG010000486">
    <property type="protein sequence ID" value="KAH1167409.1"/>
    <property type="molecule type" value="Genomic_DNA"/>
</dbReference>
<evidence type="ECO:0000313" key="2">
    <source>
        <dbReference type="Proteomes" id="UP000827986"/>
    </source>
</evidence>
<accession>A0A9D3WNL4</accession>
<keyword evidence="2" id="KW-1185">Reference proteome</keyword>
<evidence type="ECO:0000313" key="1">
    <source>
        <dbReference type="EMBL" id="KAH1167409.1"/>
    </source>
</evidence>